<comment type="caution">
    <text evidence="1">The sequence shown here is derived from an EMBL/GenBank/DDBJ whole genome shotgun (WGS) entry which is preliminary data.</text>
</comment>
<dbReference type="EMBL" id="VSSQ01028776">
    <property type="protein sequence ID" value="MPM78635.1"/>
    <property type="molecule type" value="Genomic_DNA"/>
</dbReference>
<organism evidence="1">
    <name type="scientific">bioreactor metagenome</name>
    <dbReference type="NCBI Taxonomy" id="1076179"/>
    <lineage>
        <taxon>unclassified sequences</taxon>
        <taxon>metagenomes</taxon>
        <taxon>ecological metagenomes</taxon>
    </lineage>
</organism>
<accession>A0A645CP12</accession>
<proteinExistence type="predicted"/>
<sequence>MVIVVVLIGTVEAQEILSADPCAVLVAYGIEQGVAQRTGGIGRTAVNCGHRGDRAGQQPVEALIALGR</sequence>
<evidence type="ECO:0000313" key="1">
    <source>
        <dbReference type="EMBL" id="MPM78635.1"/>
    </source>
</evidence>
<name>A0A645CP12_9ZZZZ</name>
<gene>
    <name evidence="1" type="ORF">SDC9_125646</name>
</gene>
<reference evidence="1" key="1">
    <citation type="submission" date="2019-08" db="EMBL/GenBank/DDBJ databases">
        <authorList>
            <person name="Kucharzyk K."/>
            <person name="Murdoch R.W."/>
            <person name="Higgins S."/>
            <person name="Loffler F."/>
        </authorList>
    </citation>
    <scope>NUCLEOTIDE SEQUENCE</scope>
</reference>
<protein>
    <submittedName>
        <fullName evidence="1">Uncharacterized protein</fullName>
    </submittedName>
</protein>
<dbReference type="AlphaFoldDB" id="A0A645CP12"/>